<accession>A0A8T1GK96</accession>
<dbReference type="AlphaFoldDB" id="A0A8T1GK96"/>
<dbReference type="VEuPathDB" id="FungiDB:PC110_g3829"/>
<evidence type="ECO:0000256" key="1">
    <source>
        <dbReference type="SAM" id="MobiDB-lite"/>
    </source>
</evidence>
<reference evidence="2" key="1">
    <citation type="submission" date="2018-10" db="EMBL/GenBank/DDBJ databases">
        <title>Effector identification in a new, highly contiguous assembly of the strawberry crown rot pathogen Phytophthora cactorum.</title>
        <authorList>
            <person name="Armitage A.D."/>
            <person name="Nellist C.F."/>
            <person name="Bates H."/>
            <person name="Vickerstaff R.J."/>
            <person name="Harrison R.J."/>
        </authorList>
    </citation>
    <scope>NUCLEOTIDE SEQUENCE</scope>
    <source>
        <strain evidence="2">P415</strain>
    </source>
</reference>
<feature type="compositionally biased region" description="Basic and acidic residues" evidence="1">
    <location>
        <begin position="156"/>
        <end position="175"/>
    </location>
</feature>
<sequence>MRNAVYVKNRVYNKGTKEIPYEMMFGVKPDVHHIRNFEALAYVYIPVSPGRKKHHENAKIGFVLGYAEDVVGCMVYFPEEHTAKFVPDLKVAEYVVYRDCHAAALKEDDLSLLHFTHQADEGKNTESDNSDIDMVIVSPEKHHPLDSRKASMRTISEGHKEPGKNEYRDGEHDNVVDSDQDDETKSDANDKVDSNVGGSDGEQGTHVSFEVAEGEVESVAGTCGSSVDDQQSNNEEKIWGDDEVTVASGFASDENSVCEEDADLQSHTALEEDTGVAHGVSSGLSQDEREKSRVEMVDAGMLMKEDSHWASRVSRTPTSALP</sequence>
<name>A0A8T1GK96_9STRA</name>
<feature type="compositionally biased region" description="Basic and acidic residues" evidence="1">
    <location>
        <begin position="139"/>
        <end position="149"/>
    </location>
</feature>
<feature type="region of interest" description="Disordered" evidence="1">
    <location>
        <begin position="265"/>
        <end position="292"/>
    </location>
</feature>
<feature type="region of interest" description="Disordered" evidence="1">
    <location>
        <begin position="139"/>
        <end position="204"/>
    </location>
</feature>
<comment type="caution">
    <text evidence="2">The sequence shown here is derived from an EMBL/GenBank/DDBJ whole genome shotgun (WGS) entry which is preliminary data.</text>
</comment>
<dbReference type="EMBL" id="RCML01000036">
    <property type="protein sequence ID" value="KAG2996489.1"/>
    <property type="molecule type" value="Genomic_DNA"/>
</dbReference>
<feature type="compositionally biased region" description="Basic and acidic residues" evidence="1">
    <location>
        <begin position="183"/>
        <end position="193"/>
    </location>
</feature>
<gene>
    <name evidence="2" type="ORF">PC118_g2462</name>
</gene>
<organism evidence="2 3">
    <name type="scientific">Phytophthora cactorum</name>
    <dbReference type="NCBI Taxonomy" id="29920"/>
    <lineage>
        <taxon>Eukaryota</taxon>
        <taxon>Sar</taxon>
        <taxon>Stramenopiles</taxon>
        <taxon>Oomycota</taxon>
        <taxon>Peronosporomycetes</taxon>
        <taxon>Peronosporales</taxon>
        <taxon>Peronosporaceae</taxon>
        <taxon>Phytophthora</taxon>
    </lineage>
</organism>
<evidence type="ECO:0000313" key="3">
    <source>
        <dbReference type="Proteomes" id="UP000697107"/>
    </source>
</evidence>
<proteinExistence type="predicted"/>
<evidence type="ECO:0000313" key="2">
    <source>
        <dbReference type="EMBL" id="KAG2996489.1"/>
    </source>
</evidence>
<protein>
    <submittedName>
        <fullName evidence="2">Uncharacterized protein</fullName>
    </submittedName>
</protein>
<dbReference type="Proteomes" id="UP000697107">
    <property type="component" value="Unassembled WGS sequence"/>
</dbReference>